<accession>A0A8D8F2I7</accession>
<protein>
    <submittedName>
        <fullName evidence="1">(northern house mosquito) hypothetical protein</fullName>
    </submittedName>
</protein>
<proteinExistence type="predicted"/>
<sequence length="181" mass="18811">MFSVSNVEQVLDTISSGTWLMACSTSSAVATGTISSFSPCWMSISTNLPRSSSFTGLSRAILLLFCSSAKSNPPALEIIDSFNPPLDSESSSWMPESLGVVSSSRLATLLVMTAAAAAPTGLTSSNSLSQLAIAPLLLLLLPFPRSSSGFSGFKTATSILNGVANHRNPTQKPTNGPFFTA</sequence>
<reference evidence="1" key="1">
    <citation type="submission" date="2021-05" db="EMBL/GenBank/DDBJ databases">
        <authorList>
            <person name="Alioto T."/>
            <person name="Alioto T."/>
            <person name="Gomez Garrido J."/>
        </authorList>
    </citation>
    <scope>NUCLEOTIDE SEQUENCE</scope>
</reference>
<evidence type="ECO:0000313" key="1">
    <source>
        <dbReference type="EMBL" id="CAG6456026.1"/>
    </source>
</evidence>
<name>A0A8D8F2I7_CULPI</name>
<organism evidence="1">
    <name type="scientific">Culex pipiens</name>
    <name type="common">House mosquito</name>
    <dbReference type="NCBI Taxonomy" id="7175"/>
    <lineage>
        <taxon>Eukaryota</taxon>
        <taxon>Metazoa</taxon>
        <taxon>Ecdysozoa</taxon>
        <taxon>Arthropoda</taxon>
        <taxon>Hexapoda</taxon>
        <taxon>Insecta</taxon>
        <taxon>Pterygota</taxon>
        <taxon>Neoptera</taxon>
        <taxon>Endopterygota</taxon>
        <taxon>Diptera</taxon>
        <taxon>Nematocera</taxon>
        <taxon>Culicoidea</taxon>
        <taxon>Culicidae</taxon>
        <taxon>Culicinae</taxon>
        <taxon>Culicini</taxon>
        <taxon>Culex</taxon>
        <taxon>Culex</taxon>
    </lineage>
</organism>
<dbReference type="AlphaFoldDB" id="A0A8D8F2I7"/>
<dbReference type="EMBL" id="HBUE01029859">
    <property type="protein sequence ID" value="CAG6456026.1"/>
    <property type="molecule type" value="Transcribed_RNA"/>
</dbReference>